<dbReference type="PANTHER" id="PTHR23117">
    <property type="entry name" value="GUANYLATE KINASE-RELATED"/>
    <property type="match status" value="1"/>
</dbReference>
<keyword evidence="4 9" id="KW-0808">Transferase</keyword>
<accession>K6FBU5</accession>
<dbReference type="InterPro" id="IPR027417">
    <property type="entry name" value="P-loop_NTPase"/>
</dbReference>
<comment type="catalytic activity">
    <reaction evidence="9">
        <text>GMP + ATP = GDP + ADP</text>
        <dbReference type="Rhea" id="RHEA:20780"/>
        <dbReference type="ChEBI" id="CHEBI:30616"/>
        <dbReference type="ChEBI" id="CHEBI:58115"/>
        <dbReference type="ChEBI" id="CHEBI:58189"/>
        <dbReference type="ChEBI" id="CHEBI:456216"/>
        <dbReference type="EC" id="2.7.4.8"/>
    </reaction>
</comment>
<dbReference type="PROSITE" id="PS00856">
    <property type="entry name" value="GUANYLATE_KINASE_1"/>
    <property type="match status" value="1"/>
</dbReference>
<name>K6FBU5_9GAMM</name>
<evidence type="ECO:0000256" key="9">
    <source>
        <dbReference type="HAMAP-Rule" id="MF_00328"/>
    </source>
</evidence>
<dbReference type="CDD" id="cd00071">
    <property type="entry name" value="GMPK"/>
    <property type="match status" value="1"/>
</dbReference>
<protein>
    <recommendedName>
        <fullName evidence="3 9">Guanylate kinase</fullName>
        <ecNumber evidence="2 9">2.7.4.8</ecNumber>
    </recommendedName>
    <alternativeName>
        <fullName evidence="8 9">GMP kinase</fullName>
    </alternativeName>
</protein>
<keyword evidence="9" id="KW-0963">Cytoplasm</keyword>
<dbReference type="InterPro" id="IPR017665">
    <property type="entry name" value="Guanylate_kinase"/>
</dbReference>
<comment type="function">
    <text evidence="9">Essential for recycling GMP and indirectly, cGMP.</text>
</comment>
<evidence type="ECO:0000259" key="10">
    <source>
        <dbReference type="PROSITE" id="PS50052"/>
    </source>
</evidence>
<dbReference type="PANTHER" id="PTHR23117:SF13">
    <property type="entry name" value="GUANYLATE KINASE"/>
    <property type="match status" value="1"/>
</dbReference>
<feature type="domain" description="Guanylate kinase-like" evidence="10">
    <location>
        <begin position="5"/>
        <end position="187"/>
    </location>
</feature>
<evidence type="ECO:0000256" key="5">
    <source>
        <dbReference type="ARBA" id="ARBA00022741"/>
    </source>
</evidence>
<dbReference type="EMBL" id="AMWX01000012">
    <property type="protein sequence ID" value="EKO36132.1"/>
    <property type="molecule type" value="Genomic_DNA"/>
</dbReference>
<dbReference type="HAMAP" id="MF_00328">
    <property type="entry name" value="Guanylate_kinase"/>
    <property type="match status" value="1"/>
</dbReference>
<evidence type="ECO:0000256" key="1">
    <source>
        <dbReference type="ARBA" id="ARBA00005790"/>
    </source>
</evidence>
<dbReference type="Pfam" id="PF00625">
    <property type="entry name" value="Guanylate_kin"/>
    <property type="match status" value="1"/>
</dbReference>
<dbReference type="SMART" id="SM00072">
    <property type="entry name" value="GuKc"/>
    <property type="match status" value="1"/>
</dbReference>
<keyword evidence="7 9" id="KW-0067">ATP-binding</keyword>
<dbReference type="GO" id="GO:0004385">
    <property type="term" value="F:GMP kinase activity"/>
    <property type="evidence" value="ECO:0007669"/>
    <property type="project" value="UniProtKB-UniRule"/>
</dbReference>
<dbReference type="STRING" id="1208365.B273_0764"/>
<dbReference type="Proteomes" id="UP000010310">
    <property type="component" value="Unassembled WGS sequence"/>
</dbReference>
<dbReference type="FunFam" id="3.30.63.10:FF:000002">
    <property type="entry name" value="Guanylate kinase 1"/>
    <property type="match status" value="1"/>
</dbReference>
<evidence type="ECO:0000256" key="2">
    <source>
        <dbReference type="ARBA" id="ARBA00012961"/>
    </source>
</evidence>
<comment type="subcellular location">
    <subcellularLocation>
        <location evidence="9">Cytoplasm</location>
    </subcellularLocation>
</comment>
<dbReference type="SUPFAM" id="SSF52540">
    <property type="entry name" value="P-loop containing nucleoside triphosphate hydrolases"/>
    <property type="match status" value="1"/>
</dbReference>
<dbReference type="Gene3D" id="3.40.50.300">
    <property type="entry name" value="P-loop containing nucleotide triphosphate hydrolases"/>
    <property type="match status" value="1"/>
</dbReference>
<proteinExistence type="inferred from homology"/>
<keyword evidence="6 9" id="KW-0418">Kinase</keyword>
<sequence length="210" mass="23382">MKKEPKLFLVSAPSGAGKSSLIDAVLASANQSDLALELSISYTTRSPRKGESNGSQYFFISKKNFLDKKNSHFFLEDAEVHGNLYGTSVEFVESKLNAGVNLILEIDVQGFRQINDLDINYESIFILPPSISSLEKRIKARGDDDVEAINLRLKNAKDELSFASEYQHIIVNDSFEVAAGQLLSIISQETPLNNKNTEEVKQFLSQLLSY</sequence>
<reference evidence="11 12" key="1">
    <citation type="submission" date="2012-09" db="EMBL/GenBank/DDBJ databases">
        <authorList>
            <person name="Dupont C.L."/>
            <person name="Rusch D.B."/>
            <person name="Lombardo M.-J."/>
            <person name="Novotny M."/>
            <person name="Yee-Greenbaum J."/>
            <person name="Laskin R."/>
        </authorList>
    </citation>
    <scope>NUCLEOTIDE SEQUENCE [LARGE SCALE GENOMIC DNA]</scope>
    <source>
        <strain evidence="11">SAR86E</strain>
    </source>
</reference>
<evidence type="ECO:0000313" key="11">
    <source>
        <dbReference type="EMBL" id="EKO36132.1"/>
    </source>
</evidence>
<evidence type="ECO:0000256" key="3">
    <source>
        <dbReference type="ARBA" id="ARBA00016296"/>
    </source>
</evidence>
<evidence type="ECO:0000313" key="12">
    <source>
        <dbReference type="Proteomes" id="UP000010310"/>
    </source>
</evidence>
<dbReference type="PATRIC" id="fig|1208365.4.peg.1353"/>
<dbReference type="GO" id="GO:0005524">
    <property type="term" value="F:ATP binding"/>
    <property type="evidence" value="ECO:0007669"/>
    <property type="project" value="UniProtKB-UniRule"/>
</dbReference>
<dbReference type="Gene3D" id="3.30.63.10">
    <property type="entry name" value="Guanylate Kinase phosphate binding domain"/>
    <property type="match status" value="1"/>
</dbReference>
<dbReference type="AlphaFoldDB" id="K6FBU5"/>
<gene>
    <name evidence="9 11" type="primary">gmk</name>
    <name evidence="11" type="ORF">B273_0764</name>
</gene>
<evidence type="ECO:0000256" key="8">
    <source>
        <dbReference type="ARBA" id="ARBA00030128"/>
    </source>
</evidence>
<dbReference type="InterPro" id="IPR008145">
    <property type="entry name" value="GK/Ca_channel_bsu"/>
</dbReference>
<dbReference type="NCBIfam" id="TIGR03263">
    <property type="entry name" value="guanyl_kin"/>
    <property type="match status" value="1"/>
</dbReference>
<keyword evidence="5 9" id="KW-0547">Nucleotide-binding</keyword>
<dbReference type="InterPro" id="IPR020590">
    <property type="entry name" value="Guanylate_kinase_CS"/>
</dbReference>
<dbReference type="GO" id="GO:0005829">
    <property type="term" value="C:cytosol"/>
    <property type="evidence" value="ECO:0007669"/>
    <property type="project" value="TreeGrafter"/>
</dbReference>
<evidence type="ECO:0000256" key="4">
    <source>
        <dbReference type="ARBA" id="ARBA00022679"/>
    </source>
</evidence>
<dbReference type="InterPro" id="IPR008144">
    <property type="entry name" value="Guanylate_kin-like_dom"/>
</dbReference>
<evidence type="ECO:0000256" key="6">
    <source>
        <dbReference type="ARBA" id="ARBA00022777"/>
    </source>
</evidence>
<comment type="caution">
    <text evidence="11">The sequence shown here is derived from an EMBL/GenBank/DDBJ whole genome shotgun (WGS) entry which is preliminary data.</text>
</comment>
<dbReference type="PROSITE" id="PS50052">
    <property type="entry name" value="GUANYLATE_KINASE_2"/>
    <property type="match status" value="1"/>
</dbReference>
<keyword evidence="12" id="KW-1185">Reference proteome</keyword>
<feature type="binding site" evidence="9">
    <location>
        <begin position="12"/>
        <end position="19"/>
    </location>
    <ligand>
        <name>ATP</name>
        <dbReference type="ChEBI" id="CHEBI:30616"/>
    </ligand>
</feature>
<dbReference type="EC" id="2.7.4.8" evidence="2 9"/>
<comment type="similarity">
    <text evidence="1 9">Belongs to the guanylate kinase family.</text>
</comment>
<organism evidence="11 12">
    <name type="scientific">SAR86 cluster bacterium SAR86E</name>
    <dbReference type="NCBI Taxonomy" id="1208365"/>
    <lineage>
        <taxon>Bacteria</taxon>
        <taxon>Pseudomonadati</taxon>
        <taxon>Pseudomonadota</taxon>
        <taxon>Gammaproteobacteria</taxon>
        <taxon>SAR86 cluster</taxon>
    </lineage>
</organism>
<evidence type="ECO:0000256" key="7">
    <source>
        <dbReference type="ARBA" id="ARBA00022840"/>
    </source>
</evidence>